<feature type="domain" description="ACT" evidence="5">
    <location>
        <begin position="31"/>
        <end position="111"/>
    </location>
</feature>
<dbReference type="CDD" id="cd04875">
    <property type="entry name" value="ACT_F4HF-DF"/>
    <property type="match status" value="1"/>
</dbReference>
<keyword evidence="2 3" id="KW-0378">Hydrolase</keyword>
<dbReference type="SUPFAM" id="SSF55021">
    <property type="entry name" value="ACT-like"/>
    <property type="match status" value="1"/>
</dbReference>
<dbReference type="KEGG" id="cpb:Cphamn1_1789"/>
<dbReference type="NCBIfam" id="NF004684">
    <property type="entry name" value="PRK06027.1"/>
    <property type="match status" value="1"/>
</dbReference>
<dbReference type="PROSITE" id="PS51671">
    <property type="entry name" value="ACT"/>
    <property type="match status" value="1"/>
</dbReference>
<comment type="pathway">
    <text evidence="3">Purine metabolism; IMP biosynthesis via de novo pathway; formate from 10-formyl-5,6,7,8-tetrahydrofolate: step 1/1.</text>
</comment>
<dbReference type="InterPro" id="IPR044074">
    <property type="entry name" value="PurU_ACT"/>
</dbReference>
<keyword evidence="1 3" id="KW-0554">One-carbon metabolism</keyword>
<comment type="function">
    <text evidence="3">Catalyzes the hydrolysis of 10-formyltetrahydrofolate (formyl-FH4) to formate and tetrahydrofolate (FH4).</text>
</comment>
<dbReference type="GO" id="GO:0006189">
    <property type="term" value="P:'de novo' IMP biosynthetic process"/>
    <property type="evidence" value="ECO:0007669"/>
    <property type="project" value="UniProtKB-UniRule"/>
</dbReference>
<dbReference type="EMBL" id="CP001101">
    <property type="protein sequence ID" value="ACE04707.1"/>
    <property type="molecule type" value="Genomic_DNA"/>
</dbReference>
<dbReference type="Gene3D" id="3.30.70.260">
    <property type="match status" value="1"/>
</dbReference>
<dbReference type="InterPro" id="IPR002912">
    <property type="entry name" value="ACT_dom"/>
</dbReference>
<dbReference type="InterPro" id="IPR036477">
    <property type="entry name" value="Formyl_transf_N_sf"/>
</dbReference>
<evidence type="ECO:0000256" key="3">
    <source>
        <dbReference type="HAMAP-Rule" id="MF_01927"/>
    </source>
</evidence>
<dbReference type="PANTHER" id="PTHR42706:SF1">
    <property type="entry name" value="FORMYLTETRAHYDROFOLATE DEFORMYLASE 2, MITOCHONDRIAL"/>
    <property type="match status" value="1"/>
</dbReference>
<proteinExistence type="inferred from homology"/>
<dbReference type="PIRSF" id="PIRSF036480">
    <property type="entry name" value="FormyFH4_hydr"/>
    <property type="match status" value="1"/>
</dbReference>
<dbReference type="Pfam" id="PF00551">
    <property type="entry name" value="Formyl_trans_N"/>
    <property type="match status" value="1"/>
</dbReference>
<dbReference type="HOGENOM" id="CLU_038395_3_0_10"/>
<dbReference type="PRINTS" id="PR01575">
    <property type="entry name" value="FFH4HYDRLASE"/>
</dbReference>
<dbReference type="PANTHER" id="PTHR42706">
    <property type="entry name" value="FORMYLTETRAHYDROFOLATE DEFORMYLASE"/>
    <property type="match status" value="1"/>
</dbReference>
<dbReference type="UniPathway" id="UPA00074">
    <property type="reaction ID" value="UER00170"/>
</dbReference>
<dbReference type="CDD" id="cd08648">
    <property type="entry name" value="FMT_core_Formyl-FH4-Hydrolase_C"/>
    <property type="match status" value="1"/>
</dbReference>
<evidence type="ECO:0000256" key="4">
    <source>
        <dbReference type="NCBIfam" id="TIGR00655"/>
    </source>
</evidence>
<sequence length="309" mass="35268">MLSVANPISKAIFDDNILTRSDVTHTSQKAVLLLSCPDRIGLVSRISNFIFERRGNILDLDEHVDIASGMFFIRVSWSRDDVSITTADLQGAFSPLALELGADWKIYVIPEKPRVAVFVSRYDHCLQDLLWRYKTGEFAMEIPLIISNHRDLEDLAAQYSIPFHVFPKTRENKLEQETKELELLKENRVDTIVLARYMQVLSQRFVDAYPDRIINIHHSFLPAFSGGSPYKQAFERGVKIIGATSHYVTGELDEGPIIEQDIIRITHKDTLGDLIRKGRDLERLVLSRAISSHVDHRVLVNGRKTIIFT</sequence>
<name>B3ELB9_CHLPB</name>
<comment type="similarity">
    <text evidence="3">Belongs to the PurU family.</text>
</comment>
<protein>
    <recommendedName>
        <fullName evidence="3 4">Formyltetrahydrofolate deformylase</fullName>
        <ecNumber evidence="3 4">3.5.1.10</ecNumber>
    </recommendedName>
    <alternativeName>
        <fullName evidence="3">Formyl-FH(4) hydrolase</fullName>
    </alternativeName>
</protein>
<accession>B3ELB9</accession>
<dbReference type="InterPro" id="IPR004810">
    <property type="entry name" value="PurU"/>
</dbReference>
<feature type="active site" evidence="3">
    <location>
        <position position="253"/>
    </location>
</feature>
<dbReference type="InterPro" id="IPR045865">
    <property type="entry name" value="ACT-like_dom_sf"/>
</dbReference>
<comment type="catalytic activity">
    <reaction evidence="3">
        <text>(6R)-10-formyltetrahydrofolate + H2O = (6S)-5,6,7,8-tetrahydrofolate + formate + H(+)</text>
        <dbReference type="Rhea" id="RHEA:19833"/>
        <dbReference type="ChEBI" id="CHEBI:15377"/>
        <dbReference type="ChEBI" id="CHEBI:15378"/>
        <dbReference type="ChEBI" id="CHEBI:15740"/>
        <dbReference type="ChEBI" id="CHEBI:57453"/>
        <dbReference type="ChEBI" id="CHEBI:195366"/>
        <dbReference type="EC" id="3.5.1.10"/>
    </reaction>
</comment>
<reference evidence="6" key="1">
    <citation type="submission" date="2008-06" db="EMBL/GenBank/DDBJ databases">
        <title>Complete sequence of Chlorobium phaeobacteroides BS1.</title>
        <authorList>
            <consortium name="US DOE Joint Genome Institute"/>
            <person name="Lucas S."/>
            <person name="Copeland A."/>
            <person name="Lapidus A."/>
            <person name="Glavina del Rio T."/>
            <person name="Dalin E."/>
            <person name="Tice H."/>
            <person name="Bruce D."/>
            <person name="Goodwin L."/>
            <person name="Pitluck S."/>
            <person name="Schmutz J."/>
            <person name="Larimer F."/>
            <person name="Land M."/>
            <person name="Hauser L."/>
            <person name="Kyrpides N."/>
            <person name="Ovchinnikova G."/>
            <person name="Li T."/>
            <person name="Liu Z."/>
            <person name="Zhao F."/>
            <person name="Overmann J."/>
            <person name="Bryant D.A."/>
            <person name="Richardson P."/>
        </authorList>
    </citation>
    <scope>NUCLEOTIDE SEQUENCE [LARGE SCALE GENOMIC DNA]</scope>
    <source>
        <strain evidence="6">BS1</strain>
    </source>
</reference>
<dbReference type="InterPro" id="IPR041729">
    <property type="entry name" value="Formyl-FH4-Hydrolase_C"/>
</dbReference>
<dbReference type="GO" id="GO:0006730">
    <property type="term" value="P:one-carbon metabolic process"/>
    <property type="evidence" value="ECO:0007669"/>
    <property type="project" value="UniProtKB-KW"/>
</dbReference>
<evidence type="ECO:0000259" key="5">
    <source>
        <dbReference type="PROSITE" id="PS51671"/>
    </source>
</evidence>
<dbReference type="Gene3D" id="3.40.50.170">
    <property type="entry name" value="Formyl transferase, N-terminal domain"/>
    <property type="match status" value="1"/>
</dbReference>
<keyword evidence="3" id="KW-0658">Purine biosynthesis</keyword>
<dbReference type="NCBIfam" id="TIGR00655">
    <property type="entry name" value="PurU"/>
    <property type="match status" value="1"/>
</dbReference>
<dbReference type="HAMAP" id="MF_01927">
    <property type="entry name" value="PurU"/>
    <property type="match status" value="1"/>
</dbReference>
<gene>
    <name evidence="3" type="primary">purU</name>
    <name evidence="6" type="ordered locus">Cphamn1_1789</name>
</gene>
<dbReference type="GO" id="GO:0008864">
    <property type="term" value="F:formyltetrahydrofolate deformylase activity"/>
    <property type="evidence" value="ECO:0007669"/>
    <property type="project" value="UniProtKB-UniRule"/>
</dbReference>
<evidence type="ECO:0000256" key="2">
    <source>
        <dbReference type="ARBA" id="ARBA00022801"/>
    </source>
</evidence>
<evidence type="ECO:0000313" key="6">
    <source>
        <dbReference type="EMBL" id="ACE04707.1"/>
    </source>
</evidence>
<dbReference type="eggNOG" id="COG0788">
    <property type="taxonomic scope" value="Bacteria"/>
</dbReference>
<dbReference type="AlphaFoldDB" id="B3ELB9"/>
<dbReference type="STRING" id="331678.Cphamn1_1789"/>
<organism evidence="6">
    <name type="scientific">Chlorobium phaeobacteroides (strain BS1)</name>
    <dbReference type="NCBI Taxonomy" id="331678"/>
    <lineage>
        <taxon>Bacteria</taxon>
        <taxon>Pseudomonadati</taxon>
        <taxon>Chlorobiota</taxon>
        <taxon>Chlorobiia</taxon>
        <taxon>Chlorobiales</taxon>
        <taxon>Chlorobiaceae</taxon>
        <taxon>Chlorobium/Pelodictyon group</taxon>
        <taxon>Chlorobium</taxon>
    </lineage>
</organism>
<evidence type="ECO:0000256" key="1">
    <source>
        <dbReference type="ARBA" id="ARBA00022563"/>
    </source>
</evidence>
<dbReference type="SUPFAM" id="SSF53328">
    <property type="entry name" value="Formyltransferase"/>
    <property type="match status" value="1"/>
</dbReference>
<dbReference type="EC" id="3.5.1.10" evidence="3 4"/>
<dbReference type="InterPro" id="IPR002376">
    <property type="entry name" value="Formyl_transf_N"/>
</dbReference>